<feature type="transmembrane region" description="Helical" evidence="1">
    <location>
        <begin position="147"/>
        <end position="169"/>
    </location>
</feature>
<keyword evidence="1" id="KW-1133">Transmembrane helix</keyword>
<evidence type="ECO:0000256" key="1">
    <source>
        <dbReference type="SAM" id="Phobius"/>
    </source>
</evidence>
<evidence type="ECO:0000313" key="4">
    <source>
        <dbReference type="Proteomes" id="UP000076761"/>
    </source>
</evidence>
<dbReference type="Proteomes" id="UP000076761">
    <property type="component" value="Unassembled WGS sequence"/>
</dbReference>
<gene>
    <name evidence="3" type="ORF">NEOLEDRAFT_1141865</name>
</gene>
<evidence type="ECO:0000313" key="3">
    <source>
        <dbReference type="EMBL" id="KZT19608.1"/>
    </source>
</evidence>
<proteinExistence type="predicted"/>
<feature type="transmembrane region" description="Helical" evidence="1">
    <location>
        <begin position="102"/>
        <end position="122"/>
    </location>
</feature>
<accession>A0A165NGG3</accession>
<feature type="domain" description="DUF6533" evidence="2">
    <location>
        <begin position="25"/>
        <end position="112"/>
    </location>
</feature>
<feature type="transmembrane region" description="Helical" evidence="1">
    <location>
        <begin position="230"/>
        <end position="250"/>
    </location>
</feature>
<organism evidence="3 4">
    <name type="scientific">Neolentinus lepideus HHB14362 ss-1</name>
    <dbReference type="NCBI Taxonomy" id="1314782"/>
    <lineage>
        <taxon>Eukaryota</taxon>
        <taxon>Fungi</taxon>
        <taxon>Dikarya</taxon>
        <taxon>Basidiomycota</taxon>
        <taxon>Agaricomycotina</taxon>
        <taxon>Agaricomycetes</taxon>
        <taxon>Gloeophyllales</taxon>
        <taxon>Gloeophyllaceae</taxon>
        <taxon>Neolentinus</taxon>
    </lineage>
</organism>
<dbReference type="InParanoid" id="A0A165NGG3"/>
<protein>
    <recommendedName>
        <fullName evidence="2">DUF6533 domain-containing protein</fullName>
    </recommendedName>
</protein>
<evidence type="ECO:0000259" key="2">
    <source>
        <dbReference type="Pfam" id="PF20151"/>
    </source>
</evidence>
<dbReference type="STRING" id="1314782.A0A165NGG3"/>
<reference evidence="3 4" key="1">
    <citation type="journal article" date="2016" name="Mol. Biol. Evol.">
        <title>Comparative Genomics of Early-Diverging Mushroom-Forming Fungi Provides Insights into the Origins of Lignocellulose Decay Capabilities.</title>
        <authorList>
            <person name="Nagy L.G."/>
            <person name="Riley R."/>
            <person name="Tritt A."/>
            <person name="Adam C."/>
            <person name="Daum C."/>
            <person name="Floudas D."/>
            <person name="Sun H."/>
            <person name="Yadav J.S."/>
            <person name="Pangilinan J."/>
            <person name="Larsson K.H."/>
            <person name="Matsuura K."/>
            <person name="Barry K."/>
            <person name="Labutti K."/>
            <person name="Kuo R."/>
            <person name="Ohm R.A."/>
            <person name="Bhattacharya S.S."/>
            <person name="Shirouzu T."/>
            <person name="Yoshinaga Y."/>
            <person name="Martin F.M."/>
            <person name="Grigoriev I.V."/>
            <person name="Hibbett D.S."/>
        </authorList>
    </citation>
    <scope>NUCLEOTIDE SEQUENCE [LARGE SCALE GENOMIC DNA]</scope>
    <source>
        <strain evidence="3 4">HHB14362 ss-1</strain>
    </source>
</reference>
<dbReference type="InterPro" id="IPR045340">
    <property type="entry name" value="DUF6533"/>
</dbReference>
<dbReference type="EMBL" id="KV425637">
    <property type="protein sequence ID" value="KZT19608.1"/>
    <property type="molecule type" value="Genomic_DNA"/>
</dbReference>
<feature type="transmembrane region" description="Helical" evidence="1">
    <location>
        <begin position="270"/>
        <end position="290"/>
    </location>
</feature>
<keyword evidence="1" id="KW-0812">Transmembrane</keyword>
<keyword evidence="4" id="KW-1185">Reference proteome</keyword>
<dbReference type="AlphaFoldDB" id="A0A165NGG3"/>
<dbReference type="Pfam" id="PF20151">
    <property type="entry name" value="DUF6533"/>
    <property type="match status" value="1"/>
</dbReference>
<sequence>MSNSTEAAAIAELVQLHSLSRVAMYCTVVAYVWALYDYGQSLNSLHLQPRFWCTYGQHKVITLGDEVSTSFSIIFLIDVSDLLLNNEVEYVWMKPWNFAKFLFLWTRYFGFILLTIVMGIQFSPNHSKAYPSGYNILLLSASYRCEAYFYGQGSGGCVMLYTVEVVLQFRIYAMYNRNKKLMMGIGILFILEIAAQIVVYNVGIHNGTTIPTPEGLTGCFGTSTKYLFSIWLPGLAFELVLLCLAVWKGFRTSRTTITLAGNKVNMISVLVRDSIAVGLFTNAMLWFAAPEGLDEVAVSMSHASMIIGGSRLLLNVRSAYYGPLNPTETSTFLQENSVISSPHFRTGYNRRLRDRLDNFFTNTELITMPTTYFEEPETDLELSEIGGPTMVFSEVNGL</sequence>
<feature type="transmembrane region" description="Helical" evidence="1">
    <location>
        <begin position="181"/>
        <end position="203"/>
    </location>
</feature>
<name>A0A165NGG3_9AGAM</name>
<keyword evidence="1" id="KW-0472">Membrane</keyword>
<dbReference type="OrthoDB" id="3258294at2759"/>